<dbReference type="Proteomes" id="UP001642484">
    <property type="component" value="Unassembled WGS sequence"/>
</dbReference>
<accession>A0ABP0QUB9</accession>
<evidence type="ECO:0000313" key="3">
    <source>
        <dbReference type="Proteomes" id="UP001642484"/>
    </source>
</evidence>
<keyword evidence="3" id="KW-1185">Reference proteome</keyword>
<proteinExistence type="predicted"/>
<keyword evidence="1" id="KW-1133">Transmembrane helix</keyword>
<comment type="caution">
    <text evidence="2">The sequence shown here is derived from an EMBL/GenBank/DDBJ whole genome shotgun (WGS) entry which is preliminary data.</text>
</comment>
<keyword evidence="1" id="KW-0472">Membrane</keyword>
<keyword evidence="1" id="KW-0812">Transmembrane</keyword>
<evidence type="ECO:0000256" key="1">
    <source>
        <dbReference type="SAM" id="Phobius"/>
    </source>
</evidence>
<name>A0ABP0QUB9_9DINO</name>
<gene>
    <name evidence="2" type="ORF">CCMP2556_LOCUS43909</name>
</gene>
<feature type="transmembrane region" description="Helical" evidence="1">
    <location>
        <begin position="16"/>
        <end position="34"/>
    </location>
</feature>
<reference evidence="2 3" key="1">
    <citation type="submission" date="2024-02" db="EMBL/GenBank/DDBJ databases">
        <authorList>
            <person name="Chen Y."/>
            <person name="Shah S."/>
            <person name="Dougan E. K."/>
            <person name="Thang M."/>
            <person name="Chan C."/>
        </authorList>
    </citation>
    <scope>NUCLEOTIDE SEQUENCE [LARGE SCALE GENOMIC DNA]</scope>
</reference>
<evidence type="ECO:0000313" key="2">
    <source>
        <dbReference type="EMBL" id="CAK9091614.1"/>
    </source>
</evidence>
<dbReference type="EMBL" id="CAXAMN010024995">
    <property type="protein sequence ID" value="CAK9091614.1"/>
    <property type="molecule type" value="Genomic_DNA"/>
</dbReference>
<protein>
    <submittedName>
        <fullName evidence="2">Uncharacterized protein</fullName>
    </submittedName>
</protein>
<organism evidence="2 3">
    <name type="scientific">Durusdinium trenchii</name>
    <dbReference type="NCBI Taxonomy" id="1381693"/>
    <lineage>
        <taxon>Eukaryota</taxon>
        <taxon>Sar</taxon>
        <taxon>Alveolata</taxon>
        <taxon>Dinophyceae</taxon>
        <taxon>Suessiales</taxon>
        <taxon>Symbiodiniaceae</taxon>
        <taxon>Durusdinium</taxon>
    </lineage>
</organism>
<sequence length="77" mass="8913">MCQRDTRSRRGRCSDMSLRIPITIFGVVLLGIWTPGTEIDRGIPADSPNRSMGAISRYDEKMDQLRLEQQNRPEKEY</sequence>